<keyword evidence="4" id="KW-1185">Reference proteome</keyword>
<dbReference type="RefSeq" id="WP_318597054.1">
    <property type="nucleotide sequence ID" value="NZ_JAWSTH010000021.1"/>
</dbReference>
<accession>A0ABU4HPU6</accession>
<feature type="chain" id="PRO_5047298188" evidence="2">
    <location>
        <begin position="28"/>
        <end position="590"/>
    </location>
</feature>
<feature type="region of interest" description="Disordered" evidence="1">
    <location>
        <begin position="444"/>
        <end position="482"/>
    </location>
</feature>
<proteinExistence type="predicted"/>
<evidence type="ECO:0000313" key="4">
    <source>
        <dbReference type="Proteomes" id="UP001284601"/>
    </source>
</evidence>
<feature type="compositionally biased region" description="Pro residues" evidence="1">
    <location>
        <begin position="449"/>
        <end position="477"/>
    </location>
</feature>
<reference evidence="4" key="1">
    <citation type="submission" date="2023-07" db="EMBL/GenBank/DDBJ databases">
        <title>Conexibacter stalactiti sp. nov., isolated from stalactites in a lava cave and emended description of the genus Conexibacter.</title>
        <authorList>
            <person name="Lee S.D."/>
        </authorList>
    </citation>
    <scope>NUCLEOTIDE SEQUENCE [LARGE SCALE GENOMIC DNA]</scope>
    <source>
        <strain evidence="4">KCTC 39840</strain>
    </source>
</reference>
<dbReference type="Proteomes" id="UP001284601">
    <property type="component" value="Unassembled WGS sequence"/>
</dbReference>
<name>A0ABU4HPU6_9ACTN</name>
<comment type="caution">
    <text evidence="3">The sequence shown here is derived from an EMBL/GenBank/DDBJ whole genome shotgun (WGS) entry which is preliminary data.</text>
</comment>
<sequence>MQRSRRAVLALLTLLVAWGVGATSAHADGWLPGPTLSERLGQFPHVAMGADGAATVLWADGESGSPSADVLVRRIARDGTGVPRSLGSGIALDAVATADGGSLVSWAVPADDATSFDVKVAALDAAGSTGAVRSATTETGPILSAPFGAIAPNGVVVVAWTERALGDQVALRARWIAADGTPAPIVDLGLATDLSAVPLAIGADGVARVVWRRPDVVGGGYLVARIDAAGADTTLLTNAEIAGTPQLAVGGGRAIVGWIEPSADDPDLRSVRAARLPSSGAVVDPTVTIVPSLVAPFPSVVVALAPDGTATFAWGEARVEALSVVMMTRQLAAHGALGAVRQVSSPPSSLFDIGAAAASGRDGATMVVWVRLDLAGSSTSLVSRTVGADGASVGGELPVALSAGARPTPAMALAAGPSGEAIVAAAAGTPGSGEVRLLTSRFTLTEPVGPGPGPDPGPGPGPGPGPSPAPGPGPGPGQPTARRAPARLKLTKASRAGARVTVAGTLDRRASGRVTVTWAQRVGRRTVRRTATARIARGRFSATLRLPRALARARTVGRLTVTYRGDASIARATATRSVRAAARRAARPRR</sequence>
<evidence type="ECO:0000313" key="3">
    <source>
        <dbReference type="EMBL" id="MDW5594749.1"/>
    </source>
</evidence>
<feature type="signal peptide" evidence="2">
    <location>
        <begin position="1"/>
        <end position="27"/>
    </location>
</feature>
<keyword evidence="2" id="KW-0732">Signal</keyword>
<organism evidence="3 4">
    <name type="scientific">Conexibacter stalactiti</name>
    <dbReference type="NCBI Taxonomy" id="1940611"/>
    <lineage>
        <taxon>Bacteria</taxon>
        <taxon>Bacillati</taxon>
        <taxon>Actinomycetota</taxon>
        <taxon>Thermoleophilia</taxon>
        <taxon>Solirubrobacterales</taxon>
        <taxon>Conexibacteraceae</taxon>
        <taxon>Conexibacter</taxon>
    </lineage>
</organism>
<protein>
    <submittedName>
        <fullName evidence="3">Uncharacterized protein</fullName>
    </submittedName>
</protein>
<dbReference type="EMBL" id="JAWSTH010000021">
    <property type="protein sequence ID" value="MDW5594749.1"/>
    <property type="molecule type" value="Genomic_DNA"/>
</dbReference>
<gene>
    <name evidence="3" type="ORF">R7226_10400</name>
</gene>
<evidence type="ECO:0000256" key="1">
    <source>
        <dbReference type="SAM" id="MobiDB-lite"/>
    </source>
</evidence>
<evidence type="ECO:0000256" key="2">
    <source>
        <dbReference type="SAM" id="SignalP"/>
    </source>
</evidence>